<feature type="domain" description="Fibronectin type-III" evidence="2">
    <location>
        <begin position="513"/>
        <end position="614"/>
    </location>
</feature>
<feature type="region of interest" description="Disordered" evidence="1">
    <location>
        <begin position="541"/>
        <end position="564"/>
    </location>
</feature>
<dbReference type="InterPro" id="IPR036116">
    <property type="entry name" value="FN3_sf"/>
</dbReference>
<dbReference type="InterPro" id="IPR048997">
    <property type="entry name" value="Stonustoxin-like_helical"/>
</dbReference>
<dbReference type="Pfam" id="PF00041">
    <property type="entry name" value="fn3"/>
    <property type="match status" value="1"/>
</dbReference>
<sequence length="809" mass="91730">MESKMKPKEIAALGRPLYPGMLYNCCNDTFVPGVTMWDRETLKDLDVHIKPNTSFSISTSDSLRDKSSLLDMSASLKASFLGGLVSVGGSARFLKDRVSSHHQSRVTLRYQRTVRYEGLTMAQLGMVSYPHVFNQKSATHVVTAVLYGAQAFFVFDCKGLTNKREVEGNLQVMLKALPSLTTEGSVSLKLSSSQKEAVDSFSCTFHGDFELKQNPSNFLEAVEVYRTLPDLLGKNGEKAVPMRVWLLPLQFLDSHACRLVREIRETLVLRTENMLESLVSATQRCNDLMAHNVLPHFPEVYDKLKEFCDVLQHYQTWLQRSVAQVLPLIRQGIREEETLDDIMLAHNQSPFASGELKRWLGDKESELSVLSLYTKRLRNFSTISTAGQLGHIVFNPDIDAVICFVFTTLNYPEPYLSTLIAHLDAVERERPLPEQEQGPRTEWEVKPWFRCGQISVIMRDNLNLFMTFAETNKNETRTKFMVSSLPDPSCPGASIHLYQRGQCVDRQFRPVSKPHPPVSIDTQANRVSLRLQPAPCGQTQHYRVEHKKKQTEPEVEPGAGDDEGWMATDTPDMVENWTVSGLEPGVQYLFRYKVVSDVGLSKPSEITEICTQTTSAPETRAEALKFAQKLSWDPSSIHKTLSLLSGLRRMSFRRSLFPANPDRFSHWPQWLLCFKEAEEQVPPSLEVQHQTGKKHSNSNTLSHCLCTIDSCRHCELAKEKDWERVRCAVVRVPPHDRQTVQCPSPGGAADQSGDRSRAPVEASIALPHRHHQQWQFQLSLAIASHLPRCQTVVNHQHVKLRHPEGLWRR</sequence>
<dbReference type="InterPro" id="IPR013783">
    <property type="entry name" value="Ig-like_fold"/>
</dbReference>
<evidence type="ECO:0000313" key="3">
    <source>
        <dbReference type="EMBL" id="KAJ8405874.1"/>
    </source>
</evidence>
<evidence type="ECO:0000313" key="4">
    <source>
        <dbReference type="Proteomes" id="UP001221898"/>
    </source>
</evidence>
<evidence type="ECO:0000259" key="2">
    <source>
        <dbReference type="PROSITE" id="PS50853"/>
    </source>
</evidence>
<protein>
    <recommendedName>
        <fullName evidence="2">Fibronectin type-III domain-containing protein</fullName>
    </recommendedName>
</protein>
<dbReference type="CDD" id="cd00063">
    <property type="entry name" value="FN3"/>
    <property type="match status" value="1"/>
</dbReference>
<feature type="region of interest" description="Disordered" evidence="1">
    <location>
        <begin position="738"/>
        <end position="760"/>
    </location>
</feature>
<proteinExistence type="predicted"/>
<organism evidence="3 4">
    <name type="scientific">Aldrovandia affinis</name>
    <dbReference type="NCBI Taxonomy" id="143900"/>
    <lineage>
        <taxon>Eukaryota</taxon>
        <taxon>Metazoa</taxon>
        <taxon>Chordata</taxon>
        <taxon>Craniata</taxon>
        <taxon>Vertebrata</taxon>
        <taxon>Euteleostomi</taxon>
        <taxon>Actinopterygii</taxon>
        <taxon>Neopterygii</taxon>
        <taxon>Teleostei</taxon>
        <taxon>Notacanthiformes</taxon>
        <taxon>Halosauridae</taxon>
        <taxon>Aldrovandia</taxon>
    </lineage>
</organism>
<name>A0AAD7SNL8_9TELE</name>
<dbReference type="SUPFAM" id="SSF49265">
    <property type="entry name" value="Fibronectin type III"/>
    <property type="match status" value="1"/>
</dbReference>
<dbReference type="Pfam" id="PF21109">
    <property type="entry name" value="Stonustoxin_helical"/>
    <property type="match status" value="1"/>
</dbReference>
<dbReference type="InterPro" id="IPR040581">
    <property type="entry name" value="Thioredoxin_11"/>
</dbReference>
<reference evidence="3" key="1">
    <citation type="journal article" date="2023" name="Science">
        <title>Genome structures resolve the early diversification of teleost fishes.</title>
        <authorList>
            <person name="Parey E."/>
            <person name="Louis A."/>
            <person name="Montfort J."/>
            <person name="Bouchez O."/>
            <person name="Roques C."/>
            <person name="Iampietro C."/>
            <person name="Lluch J."/>
            <person name="Castinel A."/>
            <person name="Donnadieu C."/>
            <person name="Desvignes T."/>
            <person name="Floi Bucao C."/>
            <person name="Jouanno E."/>
            <person name="Wen M."/>
            <person name="Mejri S."/>
            <person name="Dirks R."/>
            <person name="Jansen H."/>
            <person name="Henkel C."/>
            <person name="Chen W.J."/>
            <person name="Zahm M."/>
            <person name="Cabau C."/>
            <person name="Klopp C."/>
            <person name="Thompson A.W."/>
            <person name="Robinson-Rechavi M."/>
            <person name="Braasch I."/>
            <person name="Lecointre G."/>
            <person name="Bobe J."/>
            <person name="Postlethwait J.H."/>
            <person name="Berthelot C."/>
            <person name="Roest Crollius H."/>
            <person name="Guiguen Y."/>
        </authorList>
    </citation>
    <scope>NUCLEOTIDE SEQUENCE</scope>
    <source>
        <strain evidence="3">NC1722</strain>
    </source>
</reference>
<dbReference type="PANTHER" id="PTHR31594">
    <property type="entry name" value="AIG1-TYPE G DOMAIN-CONTAINING PROTEIN"/>
    <property type="match status" value="1"/>
</dbReference>
<dbReference type="InterPro" id="IPR052090">
    <property type="entry name" value="Cytolytic_pore-forming_toxin"/>
</dbReference>
<dbReference type="Gene3D" id="2.60.40.10">
    <property type="entry name" value="Immunoglobulins"/>
    <property type="match status" value="1"/>
</dbReference>
<gene>
    <name evidence="3" type="ORF">AAFF_G00313110</name>
</gene>
<dbReference type="PANTHER" id="PTHR31594:SF11">
    <property type="entry name" value="NEOVERRUCOTOXIN SUBUNIT ALPHA-LIKE ISOFORM X1-RELATED"/>
    <property type="match status" value="1"/>
</dbReference>
<keyword evidence="4" id="KW-1185">Reference proteome</keyword>
<dbReference type="InterPro" id="IPR003961">
    <property type="entry name" value="FN3_dom"/>
</dbReference>
<dbReference type="AlphaFoldDB" id="A0AAD7SNL8"/>
<dbReference type="EMBL" id="JAINUG010000046">
    <property type="protein sequence ID" value="KAJ8405874.1"/>
    <property type="molecule type" value="Genomic_DNA"/>
</dbReference>
<evidence type="ECO:0000256" key="1">
    <source>
        <dbReference type="SAM" id="MobiDB-lite"/>
    </source>
</evidence>
<dbReference type="Proteomes" id="UP001221898">
    <property type="component" value="Unassembled WGS sequence"/>
</dbReference>
<accession>A0AAD7SNL8</accession>
<dbReference type="SMART" id="SM00060">
    <property type="entry name" value="FN3"/>
    <property type="match status" value="1"/>
</dbReference>
<dbReference type="Pfam" id="PF18078">
    <property type="entry name" value="Thioredoxin_11"/>
    <property type="match status" value="1"/>
</dbReference>
<feature type="compositionally biased region" description="Acidic residues" evidence="1">
    <location>
        <begin position="553"/>
        <end position="564"/>
    </location>
</feature>
<comment type="caution">
    <text evidence="3">The sequence shown here is derived from an EMBL/GenBank/DDBJ whole genome shotgun (WGS) entry which is preliminary data.</text>
</comment>
<dbReference type="PROSITE" id="PS50853">
    <property type="entry name" value="FN3"/>
    <property type="match status" value="1"/>
</dbReference>